<dbReference type="GO" id="GO:0051539">
    <property type="term" value="F:4 iron, 4 sulfur cluster binding"/>
    <property type="evidence" value="ECO:0007669"/>
    <property type="project" value="UniProtKB-UniRule"/>
</dbReference>
<dbReference type="Pfam" id="PF04055">
    <property type="entry name" value="Radical_SAM"/>
    <property type="match status" value="1"/>
</dbReference>
<dbReference type="PROSITE" id="PS51918">
    <property type="entry name" value="RADICAL_SAM"/>
    <property type="match status" value="1"/>
</dbReference>
<reference evidence="10 11" key="1">
    <citation type="submission" date="2019-03" db="EMBL/GenBank/DDBJ databases">
        <title>Genomic Encyclopedia of Type Strains, Phase IV (KMG-IV): sequencing the most valuable type-strain genomes for metagenomic binning, comparative biology and taxonomic classification.</title>
        <authorList>
            <person name="Goeker M."/>
        </authorList>
    </citation>
    <scope>NUCLEOTIDE SEQUENCE [LARGE SCALE GENOMIC DNA]</scope>
    <source>
        <strain evidence="10 11">DSM 24455</strain>
    </source>
</reference>
<proteinExistence type="inferred from homology"/>
<feature type="binding site" evidence="8">
    <location>
        <position position="46"/>
    </location>
    <ligand>
        <name>[4Fe-4S] cluster</name>
        <dbReference type="ChEBI" id="CHEBI:49883"/>
        <note>4Fe-4S-S-AdoMet</note>
    </ligand>
</feature>
<comment type="function">
    <text evidence="8">Catalyzes the complex heterocyclic radical-mediated conversion of 6-carboxy-5,6,7,8-tetrahydropterin (CPH4) to 7-carboxy-7-deazaguanine (CDG), a step common to the biosynthetic pathways of all 7-deazapurine-containing compounds.</text>
</comment>
<evidence type="ECO:0000259" key="9">
    <source>
        <dbReference type="PROSITE" id="PS51918"/>
    </source>
</evidence>
<comment type="caution">
    <text evidence="10">The sequence shown here is derived from an EMBL/GenBank/DDBJ whole genome shotgun (WGS) entry which is preliminary data.</text>
</comment>
<dbReference type="InterPro" id="IPR013785">
    <property type="entry name" value="Aldolase_TIM"/>
</dbReference>
<keyword evidence="2 8" id="KW-0949">S-adenosyl-L-methionine</keyword>
<organism evidence="10 11">
    <name type="scientific">Fonticella tunisiensis</name>
    <dbReference type="NCBI Taxonomy" id="1096341"/>
    <lineage>
        <taxon>Bacteria</taxon>
        <taxon>Bacillati</taxon>
        <taxon>Bacillota</taxon>
        <taxon>Clostridia</taxon>
        <taxon>Eubacteriales</taxon>
        <taxon>Clostridiaceae</taxon>
        <taxon>Fonticella</taxon>
    </lineage>
</organism>
<dbReference type="SFLD" id="SFLDS00029">
    <property type="entry name" value="Radical_SAM"/>
    <property type="match status" value="1"/>
</dbReference>
<feature type="domain" description="Radical SAM core" evidence="9">
    <location>
        <begin position="26"/>
        <end position="243"/>
    </location>
</feature>
<feature type="binding site" evidence="8">
    <location>
        <position position="43"/>
    </location>
    <ligand>
        <name>[4Fe-4S] cluster</name>
        <dbReference type="ChEBI" id="CHEBI:49883"/>
        <note>4Fe-4S-S-AdoMet</note>
    </ligand>
</feature>
<comment type="similarity">
    <text evidence="8">Belongs to the radical SAM superfamily. 7-carboxy-7-deazaguanine synthase family.</text>
</comment>
<feature type="binding site" evidence="8">
    <location>
        <position position="82"/>
    </location>
    <ligand>
        <name>substrate</name>
    </ligand>
</feature>
<comment type="cofactor">
    <cofactor evidence="8">
        <name>Mg(2+)</name>
        <dbReference type="ChEBI" id="CHEBI:18420"/>
    </cofactor>
</comment>
<dbReference type="GO" id="GO:0000287">
    <property type="term" value="F:magnesium ion binding"/>
    <property type="evidence" value="ECO:0007669"/>
    <property type="project" value="UniProtKB-UniRule"/>
</dbReference>
<keyword evidence="5 8" id="KW-0408">Iron</keyword>
<dbReference type="GO" id="GO:1904047">
    <property type="term" value="F:S-adenosyl-L-methionine binding"/>
    <property type="evidence" value="ECO:0007669"/>
    <property type="project" value="UniProtKB-UniRule"/>
</dbReference>
<name>A0A4R7KVP2_9CLOT</name>
<dbReference type="InterPro" id="IPR024924">
    <property type="entry name" value="7-CO-7-deazaguanine_synth-like"/>
</dbReference>
<dbReference type="PIRSF" id="PIRSF000370">
    <property type="entry name" value="QueE"/>
    <property type="match status" value="1"/>
</dbReference>
<evidence type="ECO:0000256" key="2">
    <source>
        <dbReference type="ARBA" id="ARBA00022691"/>
    </source>
</evidence>
<keyword evidence="4 8" id="KW-0460">Magnesium</keyword>
<dbReference type="CDD" id="cd01335">
    <property type="entry name" value="Radical_SAM"/>
    <property type="match status" value="1"/>
</dbReference>
<comment type="pathway">
    <text evidence="8">Purine metabolism; 7-cyano-7-deazaguanine biosynthesis.</text>
</comment>
<comment type="cofactor">
    <cofactor evidence="8">
        <name>S-adenosyl-L-methionine</name>
        <dbReference type="ChEBI" id="CHEBI:59789"/>
    </cofactor>
    <text evidence="8">Binds 1 S-adenosyl-L-methionine per subunit.</text>
</comment>
<dbReference type="AlphaFoldDB" id="A0A4R7KVP2"/>
<feature type="binding site" evidence="8">
    <location>
        <position position="35"/>
    </location>
    <ligand>
        <name>substrate</name>
    </ligand>
</feature>
<sequence>MTVDKFKGTVIPVVEIFNSVSGEGISAGTITTFVRVARCNLRCSYCDTTYSYDEFSENNQMMTPDEIVDRVSQFGCKDIICTGGEPLEPQKPKRYLPLYLASKGFKVRIETNGSCPVYSNEELECFLKGDRFQVLYYTLDIKCPGSGMSKYNIFEENLEKLHEGDELKFVVSNQEDIAYAIKVIDKYKDILVLNKVVINFSPAYGLIKPEELVEVLKEKHQYFSNYELRVRLSLQLHKIIWPADARGV</sequence>
<dbReference type="Gene3D" id="3.20.20.70">
    <property type="entry name" value="Aldolase class I"/>
    <property type="match status" value="1"/>
</dbReference>
<evidence type="ECO:0000256" key="8">
    <source>
        <dbReference type="HAMAP-Rule" id="MF_00917"/>
    </source>
</evidence>
<evidence type="ECO:0000256" key="6">
    <source>
        <dbReference type="ARBA" id="ARBA00023014"/>
    </source>
</evidence>
<dbReference type="HAMAP" id="MF_00917">
    <property type="entry name" value="QueE"/>
    <property type="match status" value="1"/>
</dbReference>
<feature type="binding site" evidence="8">
    <location>
        <begin position="45"/>
        <end position="47"/>
    </location>
    <ligand>
        <name>S-adenosyl-L-methionine</name>
        <dbReference type="ChEBI" id="CHEBI:59789"/>
    </ligand>
</feature>
<comment type="catalytic activity">
    <reaction evidence="8">
        <text>6-carboxy-5,6,7,8-tetrahydropterin + H(+) = 7-carboxy-7-carbaguanine + NH4(+)</text>
        <dbReference type="Rhea" id="RHEA:27974"/>
        <dbReference type="ChEBI" id="CHEBI:15378"/>
        <dbReference type="ChEBI" id="CHEBI:28938"/>
        <dbReference type="ChEBI" id="CHEBI:61032"/>
        <dbReference type="ChEBI" id="CHEBI:61036"/>
        <dbReference type="EC" id="4.3.99.3"/>
    </reaction>
</comment>
<dbReference type="RefSeq" id="WP_133626719.1">
    <property type="nucleotide sequence ID" value="NZ_SOAZ01000001.1"/>
</dbReference>
<dbReference type="UniPathway" id="UPA00391"/>
<keyword evidence="6 8" id="KW-0411">Iron-sulfur</keyword>
<evidence type="ECO:0000256" key="5">
    <source>
        <dbReference type="ARBA" id="ARBA00023004"/>
    </source>
</evidence>
<comment type="subunit">
    <text evidence="8">Homodimer.</text>
</comment>
<feature type="binding site" evidence="8">
    <location>
        <position position="48"/>
    </location>
    <ligand>
        <name>Mg(2+)</name>
        <dbReference type="ChEBI" id="CHEBI:18420"/>
    </ligand>
</feature>
<evidence type="ECO:0000256" key="3">
    <source>
        <dbReference type="ARBA" id="ARBA00022723"/>
    </source>
</evidence>
<feature type="binding site" evidence="8">
    <location>
        <position position="39"/>
    </location>
    <ligand>
        <name>[4Fe-4S] cluster</name>
        <dbReference type="ChEBI" id="CHEBI:49883"/>
        <note>4Fe-4S-S-AdoMet</note>
    </ligand>
</feature>
<keyword evidence="7 8" id="KW-0456">Lyase</keyword>
<feature type="binding site" evidence="8">
    <location>
        <position position="84"/>
    </location>
    <ligand>
        <name>S-adenosyl-L-methionine</name>
        <dbReference type="ChEBI" id="CHEBI:59789"/>
    </ligand>
</feature>
<dbReference type="InterPro" id="IPR058240">
    <property type="entry name" value="rSAM_sf"/>
</dbReference>
<protein>
    <recommendedName>
        <fullName evidence="8">7-carboxy-7-deazaguanine synthase</fullName>
        <shortName evidence="8">CDG synthase</shortName>
        <ecNumber evidence="8">4.3.99.3</ecNumber>
    </recommendedName>
    <alternativeName>
        <fullName evidence="8">Queuosine biosynthesis protein QueE</fullName>
    </alternativeName>
</protein>
<dbReference type="Proteomes" id="UP000295325">
    <property type="component" value="Unassembled WGS sequence"/>
</dbReference>
<comment type="cofactor">
    <cofactor evidence="8">
        <name>[4Fe-4S] cluster</name>
        <dbReference type="ChEBI" id="CHEBI:49883"/>
    </cofactor>
    <text evidence="8">Binds 1 [4Fe-4S] cluster. The cluster is coordinated with 3 cysteines and an exchangeable S-adenosyl-L-methionine.</text>
</comment>
<keyword evidence="11" id="KW-1185">Reference proteome</keyword>
<evidence type="ECO:0000256" key="4">
    <source>
        <dbReference type="ARBA" id="ARBA00022842"/>
    </source>
</evidence>
<gene>
    <name evidence="8" type="primary">queE</name>
    <name evidence="10" type="ORF">EDD71_10115</name>
</gene>
<dbReference type="GO" id="GO:0016840">
    <property type="term" value="F:carbon-nitrogen lyase activity"/>
    <property type="evidence" value="ECO:0007669"/>
    <property type="project" value="UniProtKB-UniRule"/>
</dbReference>
<dbReference type="PANTHER" id="PTHR42836:SF1">
    <property type="entry name" value="7-CARBOXY-7-DEAZAGUANINE SYNTHASE"/>
    <property type="match status" value="1"/>
</dbReference>
<dbReference type="InterPro" id="IPR007197">
    <property type="entry name" value="rSAM"/>
</dbReference>
<dbReference type="GO" id="GO:0008616">
    <property type="term" value="P:tRNA queuosine(34) biosynthetic process"/>
    <property type="evidence" value="ECO:0007669"/>
    <property type="project" value="UniProtKB-UniRule"/>
</dbReference>
<dbReference type="EC" id="4.3.99.3" evidence="8"/>
<dbReference type="SUPFAM" id="SSF102114">
    <property type="entry name" value="Radical SAM enzymes"/>
    <property type="match status" value="1"/>
</dbReference>
<keyword evidence="8" id="KW-0671">Queuosine biosynthesis</keyword>
<keyword evidence="3 8" id="KW-0479">Metal-binding</keyword>
<comment type="caution">
    <text evidence="8">Lacks conserved residue(s) required for the propagation of feature annotation.</text>
</comment>
<dbReference type="OrthoDB" id="9792276at2"/>
<feature type="binding site" evidence="8">
    <location>
        <begin position="20"/>
        <end position="22"/>
    </location>
    <ligand>
        <name>substrate</name>
    </ligand>
</feature>
<evidence type="ECO:0000313" key="10">
    <source>
        <dbReference type="EMBL" id="TDT63591.1"/>
    </source>
</evidence>
<evidence type="ECO:0000256" key="1">
    <source>
        <dbReference type="ARBA" id="ARBA00022485"/>
    </source>
</evidence>
<evidence type="ECO:0000256" key="7">
    <source>
        <dbReference type="ARBA" id="ARBA00023239"/>
    </source>
</evidence>
<evidence type="ECO:0000313" key="11">
    <source>
        <dbReference type="Proteomes" id="UP000295325"/>
    </source>
</evidence>
<dbReference type="EMBL" id="SOAZ01000001">
    <property type="protein sequence ID" value="TDT63591.1"/>
    <property type="molecule type" value="Genomic_DNA"/>
</dbReference>
<accession>A0A4R7KVP2</accession>
<keyword evidence="1 8" id="KW-0004">4Fe-4S</keyword>
<dbReference type="PANTHER" id="PTHR42836">
    <property type="entry name" value="7-CARBOXY-7-DEAZAGUANINE SYNTHASE"/>
    <property type="match status" value="1"/>
</dbReference>